<name>A0AC60P252_IXOPE</name>
<evidence type="ECO:0000313" key="1">
    <source>
        <dbReference type="EMBL" id="KAG0413464.1"/>
    </source>
</evidence>
<evidence type="ECO:0000313" key="2">
    <source>
        <dbReference type="Proteomes" id="UP000805193"/>
    </source>
</evidence>
<keyword evidence="2" id="KW-1185">Reference proteome</keyword>
<proteinExistence type="predicted"/>
<sequence>MRRAYAERQYAPLHIGTLFEGPDFLYVVLDVILEIVLEDVLGCLPVPRERGPARSAMPSTGGQVAPLSAIGPQEDQAGQTVKDQYKLVVLGGARVGKTAIVHQFLYDEFPVDYFATVEEFHTGEYELNGASLTLDIVDTSGSYPFPAMRRLAISTADAFVLVYAIDDSDSFEEARCIHDQIVELRSAQAPVVVVGNKCDLSARRRVRREVAETMISIDWEHGFVEASAKDNVNILSIFKELLVQAKIPYELNTAAVNKRRRSLPVYPTSPSIKDKTLLKRNSCAVS</sequence>
<dbReference type="Proteomes" id="UP000805193">
    <property type="component" value="Unassembled WGS sequence"/>
</dbReference>
<reference evidence="1 2" key="1">
    <citation type="journal article" date="2020" name="Cell">
        <title>Large-Scale Comparative Analyses of Tick Genomes Elucidate Their Genetic Diversity and Vector Capacities.</title>
        <authorList>
            <consortium name="Tick Genome and Microbiome Consortium (TIGMIC)"/>
            <person name="Jia N."/>
            <person name="Wang J."/>
            <person name="Shi W."/>
            <person name="Du L."/>
            <person name="Sun Y."/>
            <person name="Zhan W."/>
            <person name="Jiang J.F."/>
            <person name="Wang Q."/>
            <person name="Zhang B."/>
            <person name="Ji P."/>
            <person name="Bell-Sakyi L."/>
            <person name="Cui X.M."/>
            <person name="Yuan T.T."/>
            <person name="Jiang B.G."/>
            <person name="Yang W.F."/>
            <person name="Lam T.T."/>
            <person name="Chang Q.C."/>
            <person name="Ding S.J."/>
            <person name="Wang X.J."/>
            <person name="Zhu J.G."/>
            <person name="Ruan X.D."/>
            <person name="Zhao L."/>
            <person name="Wei J.T."/>
            <person name="Ye R.Z."/>
            <person name="Que T.C."/>
            <person name="Du C.H."/>
            <person name="Zhou Y.H."/>
            <person name="Cheng J.X."/>
            <person name="Dai P.F."/>
            <person name="Guo W.B."/>
            <person name="Han X.H."/>
            <person name="Huang E.J."/>
            <person name="Li L.F."/>
            <person name="Wei W."/>
            <person name="Gao Y.C."/>
            <person name="Liu J.Z."/>
            <person name="Shao H.Z."/>
            <person name="Wang X."/>
            <person name="Wang C.C."/>
            <person name="Yang T.C."/>
            <person name="Huo Q.B."/>
            <person name="Li W."/>
            <person name="Chen H.Y."/>
            <person name="Chen S.E."/>
            <person name="Zhou L.G."/>
            <person name="Ni X.B."/>
            <person name="Tian J.H."/>
            <person name="Sheng Y."/>
            <person name="Liu T."/>
            <person name="Pan Y.S."/>
            <person name="Xia L.Y."/>
            <person name="Li J."/>
            <person name="Zhao F."/>
            <person name="Cao W.C."/>
        </authorList>
    </citation>
    <scope>NUCLEOTIDE SEQUENCE [LARGE SCALE GENOMIC DNA]</scope>
    <source>
        <strain evidence="1">Iper-2018</strain>
    </source>
</reference>
<dbReference type="EMBL" id="JABSTQ010011255">
    <property type="protein sequence ID" value="KAG0413464.1"/>
    <property type="molecule type" value="Genomic_DNA"/>
</dbReference>
<protein>
    <submittedName>
        <fullName evidence="1">Uncharacterized protein</fullName>
    </submittedName>
</protein>
<gene>
    <name evidence="1" type="ORF">HPB47_009386</name>
</gene>
<comment type="caution">
    <text evidence="1">The sequence shown here is derived from an EMBL/GenBank/DDBJ whole genome shotgun (WGS) entry which is preliminary data.</text>
</comment>
<accession>A0AC60P252</accession>
<organism evidence="1 2">
    <name type="scientific">Ixodes persulcatus</name>
    <name type="common">Taiga tick</name>
    <dbReference type="NCBI Taxonomy" id="34615"/>
    <lineage>
        <taxon>Eukaryota</taxon>
        <taxon>Metazoa</taxon>
        <taxon>Ecdysozoa</taxon>
        <taxon>Arthropoda</taxon>
        <taxon>Chelicerata</taxon>
        <taxon>Arachnida</taxon>
        <taxon>Acari</taxon>
        <taxon>Parasitiformes</taxon>
        <taxon>Ixodida</taxon>
        <taxon>Ixodoidea</taxon>
        <taxon>Ixodidae</taxon>
        <taxon>Ixodinae</taxon>
        <taxon>Ixodes</taxon>
    </lineage>
</organism>